<dbReference type="InterPro" id="IPR039421">
    <property type="entry name" value="Type_1_exporter"/>
</dbReference>
<keyword evidence="11" id="KW-1185">Reference proteome</keyword>
<keyword evidence="5 7" id="KW-1133">Transmembrane helix</keyword>
<dbReference type="InterPro" id="IPR017871">
    <property type="entry name" value="ABC_transporter-like_CS"/>
</dbReference>
<comment type="subcellular location">
    <subcellularLocation>
        <location evidence="1">Cell membrane</location>
        <topology evidence="1">Multi-pass membrane protein</topology>
    </subcellularLocation>
</comment>
<feature type="transmembrane region" description="Helical" evidence="7">
    <location>
        <begin position="153"/>
        <end position="180"/>
    </location>
</feature>
<evidence type="ECO:0000313" key="11">
    <source>
        <dbReference type="Proteomes" id="UP000305675"/>
    </source>
</evidence>
<dbReference type="GO" id="GO:0016887">
    <property type="term" value="F:ATP hydrolysis activity"/>
    <property type="evidence" value="ECO:0007669"/>
    <property type="project" value="InterPro"/>
</dbReference>
<dbReference type="PROSITE" id="PS00211">
    <property type="entry name" value="ABC_TRANSPORTER_1"/>
    <property type="match status" value="1"/>
</dbReference>
<dbReference type="InterPro" id="IPR027417">
    <property type="entry name" value="P-loop_NTPase"/>
</dbReference>
<dbReference type="PANTHER" id="PTHR43394">
    <property type="entry name" value="ATP-DEPENDENT PERMEASE MDL1, MITOCHONDRIAL"/>
    <property type="match status" value="1"/>
</dbReference>
<keyword evidence="6 7" id="KW-0472">Membrane</keyword>
<dbReference type="SUPFAM" id="SSF90123">
    <property type="entry name" value="ABC transporter transmembrane region"/>
    <property type="match status" value="1"/>
</dbReference>
<gene>
    <name evidence="10" type="ORF">FCL42_13905</name>
</gene>
<evidence type="ECO:0000256" key="1">
    <source>
        <dbReference type="ARBA" id="ARBA00004651"/>
    </source>
</evidence>
<dbReference type="Proteomes" id="UP000305675">
    <property type="component" value="Unassembled WGS sequence"/>
</dbReference>
<reference evidence="10 11" key="1">
    <citation type="submission" date="2019-04" db="EMBL/GenBank/DDBJ databases">
        <authorList>
            <person name="Hwang J.C."/>
        </authorList>
    </citation>
    <scope>NUCLEOTIDE SEQUENCE [LARGE SCALE GENOMIC DNA]</scope>
    <source>
        <strain evidence="10 11">IMCC35002</strain>
    </source>
</reference>
<dbReference type="GO" id="GO:0005524">
    <property type="term" value="F:ATP binding"/>
    <property type="evidence" value="ECO:0007669"/>
    <property type="project" value="UniProtKB-KW"/>
</dbReference>
<keyword evidence="2 7" id="KW-0812">Transmembrane</keyword>
<feature type="transmembrane region" description="Helical" evidence="7">
    <location>
        <begin position="282"/>
        <end position="301"/>
    </location>
</feature>
<comment type="caution">
    <text evidence="10">The sequence shown here is derived from an EMBL/GenBank/DDBJ whole genome shotgun (WGS) entry which is preliminary data.</text>
</comment>
<dbReference type="PANTHER" id="PTHR43394:SF1">
    <property type="entry name" value="ATP-BINDING CASSETTE SUB-FAMILY B MEMBER 10, MITOCHONDRIAL"/>
    <property type="match status" value="1"/>
</dbReference>
<dbReference type="SUPFAM" id="SSF52540">
    <property type="entry name" value="P-loop containing nucleoside triphosphate hydrolases"/>
    <property type="match status" value="1"/>
</dbReference>
<evidence type="ECO:0000259" key="8">
    <source>
        <dbReference type="PROSITE" id="PS50893"/>
    </source>
</evidence>
<dbReference type="SMART" id="SM00382">
    <property type="entry name" value="AAA"/>
    <property type="match status" value="1"/>
</dbReference>
<feature type="transmembrane region" description="Helical" evidence="7">
    <location>
        <begin position="257"/>
        <end position="276"/>
    </location>
</feature>
<proteinExistence type="predicted"/>
<name>A0A4V5NXS5_9GAMM</name>
<dbReference type="OrthoDB" id="9775490at2"/>
<evidence type="ECO:0000256" key="3">
    <source>
        <dbReference type="ARBA" id="ARBA00022741"/>
    </source>
</evidence>
<evidence type="ECO:0000256" key="4">
    <source>
        <dbReference type="ARBA" id="ARBA00022840"/>
    </source>
</evidence>
<protein>
    <submittedName>
        <fullName evidence="10">ABC transporter ATP-binding protein</fullName>
    </submittedName>
</protein>
<dbReference type="InterPro" id="IPR003593">
    <property type="entry name" value="AAA+_ATPase"/>
</dbReference>
<feature type="transmembrane region" description="Helical" evidence="7">
    <location>
        <begin position="68"/>
        <end position="86"/>
    </location>
</feature>
<dbReference type="InterPro" id="IPR036640">
    <property type="entry name" value="ABC1_TM_sf"/>
</dbReference>
<evidence type="ECO:0000259" key="9">
    <source>
        <dbReference type="PROSITE" id="PS50929"/>
    </source>
</evidence>
<keyword evidence="3" id="KW-0547">Nucleotide-binding</keyword>
<dbReference type="EMBL" id="SWCJ01000011">
    <property type="protein sequence ID" value="TKB53668.1"/>
    <property type="molecule type" value="Genomic_DNA"/>
</dbReference>
<dbReference type="Gene3D" id="1.20.1560.10">
    <property type="entry name" value="ABC transporter type 1, transmembrane domain"/>
    <property type="match status" value="1"/>
</dbReference>
<dbReference type="RefSeq" id="WP_136864028.1">
    <property type="nucleotide sequence ID" value="NZ_SWCJ01000011.1"/>
</dbReference>
<keyword evidence="4 10" id="KW-0067">ATP-binding</keyword>
<dbReference type="PROSITE" id="PS50893">
    <property type="entry name" value="ABC_TRANSPORTER_2"/>
    <property type="match status" value="1"/>
</dbReference>
<dbReference type="GO" id="GO:0005886">
    <property type="term" value="C:plasma membrane"/>
    <property type="evidence" value="ECO:0007669"/>
    <property type="project" value="UniProtKB-SubCell"/>
</dbReference>
<dbReference type="GO" id="GO:0015421">
    <property type="term" value="F:ABC-type oligopeptide transporter activity"/>
    <property type="evidence" value="ECO:0007669"/>
    <property type="project" value="TreeGrafter"/>
</dbReference>
<evidence type="ECO:0000313" key="10">
    <source>
        <dbReference type="EMBL" id="TKB53668.1"/>
    </source>
</evidence>
<dbReference type="Gene3D" id="3.40.50.300">
    <property type="entry name" value="P-loop containing nucleotide triphosphate hydrolases"/>
    <property type="match status" value="1"/>
</dbReference>
<evidence type="ECO:0000256" key="2">
    <source>
        <dbReference type="ARBA" id="ARBA00022692"/>
    </source>
</evidence>
<sequence>MKVNIKKYLTTFYLSIHLVWQSSAYIAIALTFISIASGVLPLAMVYVGKEIIDVVTYGEVIQAQKESLYILVLIEGVLAILTAGLIRVDTYVKSILKALLSRDVNVRILNKSISLSLLQIEDSEVKNSMNRARSEASLRPIGLVEKSFETIKVFITILGSLILFLPYSLWIPGFIILSTIPSFIIDSKFSSEGFRIFNWRSEENRLQMYLESLLSTEQSVKEVKATGVGKSLIQKYVDVFNSLFVEDKKLLERQVRWGLAMTLLSSVCLYGAYIIICLDGVEQAITVGSLMMYLVLIKQLVGAMSQFLSHLGGLYEDTLYLSNLFDFLSIKSAMDGGKVKEGAVAGEGVRFENVTFQYPNAKTPAVENVSFQLEPGKSLAIIGDNGAGKSTLIKLALGLYKPTSGTIYFDGTNLNDWDFDALILKFGVVFQDFIRYQLTVGENISFGDINQKSNKKHWENSALVTKANQFIDNLPDRYDTRLGKLFSDGVDISGGEWQKIALSRALVNQDKSIYILDEPTASLDAYSEYEMFTTLKHTLADKMIIIISHRMSTARSADSILVMSSGKVIECGSHSELMKNRGRYRDLFELQANSYAS</sequence>
<dbReference type="InterPro" id="IPR003439">
    <property type="entry name" value="ABC_transporter-like_ATP-bd"/>
</dbReference>
<dbReference type="Pfam" id="PF00005">
    <property type="entry name" value="ABC_tran"/>
    <property type="match status" value="1"/>
</dbReference>
<accession>A0A4V5NXS5</accession>
<evidence type="ECO:0000256" key="6">
    <source>
        <dbReference type="ARBA" id="ARBA00023136"/>
    </source>
</evidence>
<feature type="domain" description="ABC transporter" evidence="8">
    <location>
        <begin position="349"/>
        <end position="590"/>
    </location>
</feature>
<dbReference type="AlphaFoldDB" id="A0A4V5NXS5"/>
<dbReference type="InterPro" id="IPR011527">
    <property type="entry name" value="ABC1_TM_dom"/>
</dbReference>
<dbReference type="PROSITE" id="PS50929">
    <property type="entry name" value="ABC_TM1F"/>
    <property type="match status" value="1"/>
</dbReference>
<feature type="domain" description="ABC transmembrane type-1" evidence="9">
    <location>
        <begin position="28"/>
        <end position="316"/>
    </location>
</feature>
<organism evidence="10 11">
    <name type="scientific">Ferrimonas aestuarii</name>
    <dbReference type="NCBI Taxonomy" id="2569539"/>
    <lineage>
        <taxon>Bacteria</taxon>
        <taxon>Pseudomonadati</taxon>
        <taxon>Pseudomonadota</taxon>
        <taxon>Gammaproteobacteria</taxon>
        <taxon>Alteromonadales</taxon>
        <taxon>Ferrimonadaceae</taxon>
        <taxon>Ferrimonas</taxon>
    </lineage>
</organism>
<feature type="transmembrane region" description="Helical" evidence="7">
    <location>
        <begin position="24"/>
        <end position="47"/>
    </location>
</feature>
<evidence type="ECO:0000256" key="5">
    <source>
        <dbReference type="ARBA" id="ARBA00022989"/>
    </source>
</evidence>
<evidence type="ECO:0000256" key="7">
    <source>
        <dbReference type="SAM" id="Phobius"/>
    </source>
</evidence>